<evidence type="ECO:0000256" key="10">
    <source>
        <dbReference type="ARBA" id="ARBA00030465"/>
    </source>
</evidence>
<dbReference type="Gene3D" id="3.30.559.30">
    <property type="entry name" value="Nonribosomal peptide synthetase, condensation domain"/>
    <property type="match status" value="1"/>
</dbReference>
<evidence type="ECO:0000256" key="6">
    <source>
        <dbReference type="ARBA" id="ARBA00013449"/>
    </source>
</evidence>
<evidence type="ECO:0000259" key="13">
    <source>
        <dbReference type="Pfam" id="PF16911"/>
    </source>
</evidence>
<evidence type="ECO:0000256" key="8">
    <source>
        <dbReference type="ARBA" id="ARBA00022679"/>
    </source>
</evidence>
<evidence type="ECO:0000256" key="12">
    <source>
        <dbReference type="ARBA" id="ARBA00033407"/>
    </source>
</evidence>
<evidence type="ECO:0000256" key="1">
    <source>
        <dbReference type="ARBA" id="ARBA00000026"/>
    </source>
</evidence>
<dbReference type="Gene3D" id="3.30.559.10">
    <property type="entry name" value="Chloramphenicol acetyltransferase-like domain"/>
    <property type="match status" value="1"/>
</dbReference>
<dbReference type="SUPFAM" id="SSF52777">
    <property type="entry name" value="CoA-dependent acyltransferases"/>
    <property type="match status" value="2"/>
</dbReference>
<proteinExistence type="inferred from homology"/>
<comment type="catalytic activity">
    <reaction evidence="1">
        <text>2 a mycocerosyl-[mycocerosic acid synthase] + a phthiocerol = a dimycocerosyl phthiocerol + 2 holo-[mycocerosic acid synthase].</text>
        <dbReference type="EC" id="2.3.1.282"/>
    </reaction>
</comment>
<evidence type="ECO:0000256" key="7">
    <source>
        <dbReference type="ARBA" id="ARBA00022516"/>
    </source>
</evidence>
<dbReference type="PANTHER" id="PTHR28037">
    <property type="entry name" value="ALCOHOL O-ACETYLTRANSFERASE 1-RELATED"/>
    <property type="match status" value="1"/>
</dbReference>
<evidence type="ECO:0000256" key="2">
    <source>
        <dbReference type="ARBA" id="ARBA00000625"/>
    </source>
</evidence>
<evidence type="ECO:0000313" key="14">
    <source>
        <dbReference type="EMBL" id="MVU82454.1"/>
    </source>
</evidence>
<keyword evidence="8" id="KW-0808">Transferase</keyword>
<dbReference type="InterPro" id="IPR031641">
    <property type="entry name" value="PapA_C"/>
</dbReference>
<dbReference type="EMBL" id="WRPP01000009">
    <property type="protein sequence ID" value="MVU82454.1"/>
    <property type="molecule type" value="Genomic_DNA"/>
</dbReference>
<dbReference type="InterPro" id="IPR052058">
    <property type="entry name" value="Alcohol_O-acetyltransferase"/>
</dbReference>
<gene>
    <name evidence="14" type="ORF">GPX89_35140</name>
</gene>
<comment type="caution">
    <text evidence="14">The sequence shown here is derived from an EMBL/GenBank/DDBJ whole genome shotgun (WGS) entry which is preliminary data.</text>
</comment>
<dbReference type="InterPro" id="IPR023213">
    <property type="entry name" value="CAT-like_dom_sf"/>
</dbReference>
<accession>A0A7K1V736</accession>
<evidence type="ECO:0000256" key="11">
    <source>
        <dbReference type="ARBA" id="ARBA00032317"/>
    </source>
</evidence>
<evidence type="ECO:0000313" key="15">
    <source>
        <dbReference type="Proteomes" id="UP000466794"/>
    </source>
</evidence>
<comment type="similarity">
    <text evidence="4">Belongs to the acyltransferase PapA5 family.</text>
</comment>
<evidence type="ECO:0000256" key="9">
    <source>
        <dbReference type="ARBA" id="ARBA00023315"/>
    </source>
</evidence>
<comment type="catalytic activity">
    <reaction evidence="2">
        <text>2 a mycocerosyl-[mycocerosic acid synthase] + a phenolphthiocerol = a dimycocerosyl phenolphthiocerol + 2 holo-[mycocerosic acid synthase].</text>
        <dbReference type="EC" id="2.3.1.282"/>
    </reaction>
</comment>
<dbReference type="AlphaFoldDB" id="A0A7K1V736"/>
<protein>
    <recommendedName>
        <fullName evidence="6">Phthiocerol/phthiodiolone dimycocerosyl transferase</fullName>
        <ecNumber evidence="5">2.3.1.282</ecNumber>
    </recommendedName>
    <alternativeName>
        <fullName evidence="12">Acyltransferase PapA5</fullName>
    </alternativeName>
    <alternativeName>
        <fullName evidence="10">Phthiocerol/phthiodiolone O-acyltransferase</fullName>
    </alternativeName>
    <alternativeName>
        <fullName evidence="11">Polyketide synthase-associated protein A5</fullName>
    </alternativeName>
</protein>
<evidence type="ECO:0000256" key="3">
    <source>
        <dbReference type="ARBA" id="ARBA00001907"/>
    </source>
</evidence>
<keyword evidence="15" id="KW-1185">Reference proteome</keyword>
<dbReference type="EC" id="2.3.1.282" evidence="5"/>
<keyword evidence="9" id="KW-0012">Acyltransferase</keyword>
<keyword evidence="7" id="KW-0444">Lipid biosynthesis</keyword>
<dbReference type="RefSeq" id="WP_157392057.1">
    <property type="nucleotide sequence ID" value="NZ_WRPP01000009.1"/>
</dbReference>
<reference evidence="14 15" key="1">
    <citation type="submission" date="2019-12" db="EMBL/GenBank/DDBJ databases">
        <title>Nocardia sp. nov. ET3-3 isolated from soil.</title>
        <authorList>
            <person name="Kanchanasin P."/>
            <person name="Tanasupawat S."/>
            <person name="Yuki M."/>
            <person name="Kudo T."/>
        </authorList>
    </citation>
    <scope>NUCLEOTIDE SEQUENCE [LARGE SCALE GENOMIC DNA]</scope>
    <source>
        <strain evidence="14 15">ET3-3</strain>
    </source>
</reference>
<comment type="catalytic activity">
    <reaction evidence="3">
        <text>2 a mycocerosyl-[mycocerosic acid synthase] + a phthiodiolone = a dimycocerosyl phthiodiolone + 2 holo-[mycocerosic acid synthase].</text>
        <dbReference type="EC" id="2.3.1.282"/>
    </reaction>
</comment>
<name>A0A7K1V736_9NOCA</name>
<keyword evidence="7" id="KW-0443">Lipid metabolism</keyword>
<dbReference type="PANTHER" id="PTHR28037:SF1">
    <property type="entry name" value="ALCOHOL O-ACETYLTRANSFERASE 1-RELATED"/>
    <property type="match status" value="1"/>
</dbReference>
<dbReference type="Pfam" id="PF16911">
    <property type="entry name" value="PapA_C"/>
    <property type="match status" value="1"/>
</dbReference>
<evidence type="ECO:0000256" key="4">
    <source>
        <dbReference type="ARBA" id="ARBA00006558"/>
    </source>
</evidence>
<feature type="domain" description="Phthiocerol/phthiodiolone dimycocerosyl transferase C-terminal" evidence="13">
    <location>
        <begin position="216"/>
        <end position="401"/>
    </location>
</feature>
<organism evidence="14 15">
    <name type="scientific">Nocardia terrae</name>
    <dbReference type="NCBI Taxonomy" id="2675851"/>
    <lineage>
        <taxon>Bacteria</taxon>
        <taxon>Bacillati</taxon>
        <taxon>Actinomycetota</taxon>
        <taxon>Actinomycetes</taxon>
        <taxon>Mycobacteriales</taxon>
        <taxon>Nocardiaceae</taxon>
        <taxon>Nocardia</taxon>
    </lineage>
</organism>
<sequence>MTAQRPLSPFESSYFATDTRLGSVPIGGMPLFIGSTVRGEVDAGILRQVLAELAAGHVLLRSRVVGGDEGSRFVADGAFVPRLEERVGETDEYWELVNHRPDWSDGLFGAVLLRGSAHTRIVLMIHHGISDGRSAFALLDEMWRRYNAHTAGATLPLEDSDRDLVGGVDELLTRVTSEAEVDGFLAQVLDMASQFGPDAAPHTLPRDGDGVGDPGGRLALRRIELSSRQTEEIVNAARAHGISVNSLLGGAALAAVRTLLPGSDPVPLMCGHAADLRPELSPRLPASTVLNCASGAGTPALVARDADPLALGVAVDAGMRQMLDARFPALFMRASQRALAPQVAAMLSAAPAIALSNMGRLTAHSIPGGLEFVRDEVFAMAPGMPPKMTIFTVADRLTIQVEYDTAEHSHTQMGGVAEAMSDQLARVMRTVTVRR</sequence>
<dbReference type="GO" id="GO:0016746">
    <property type="term" value="F:acyltransferase activity"/>
    <property type="evidence" value="ECO:0007669"/>
    <property type="project" value="UniProtKB-KW"/>
</dbReference>
<evidence type="ECO:0000256" key="5">
    <source>
        <dbReference type="ARBA" id="ARBA00012866"/>
    </source>
</evidence>
<dbReference type="Proteomes" id="UP000466794">
    <property type="component" value="Unassembled WGS sequence"/>
</dbReference>